<reference evidence="1" key="1">
    <citation type="submission" date="2021-03" db="EMBL/GenBank/DDBJ databases">
        <title>Fibrella sp. HMF5335 genome sequencing and assembly.</title>
        <authorList>
            <person name="Kang H."/>
            <person name="Kim H."/>
            <person name="Bae S."/>
            <person name="Joh K."/>
        </authorList>
    </citation>
    <scope>NUCLEOTIDE SEQUENCE</scope>
    <source>
        <strain evidence="1">HMF5335</strain>
    </source>
</reference>
<dbReference type="AlphaFoldDB" id="A0A939GGL1"/>
<protein>
    <submittedName>
        <fullName evidence="1">Uncharacterized protein</fullName>
    </submittedName>
</protein>
<dbReference type="RefSeq" id="WP_207363985.1">
    <property type="nucleotide sequence ID" value="NZ_JAFMYV010000003.1"/>
</dbReference>
<accession>A0A939GGL1</accession>
<sequence length="119" mass="14151">MTTARLVGTYRLELTTINALNKLVHNYSQEDVAYLRQNHAFDYAWTYYWNGDENGVTIEQFWATWSDKFELETQAFLLDYAMQRYGEEAYRNIDGAMGWKQRLSQLLQDQHPEDSNDHD</sequence>
<comment type="caution">
    <text evidence="1">The sequence shown here is derived from an EMBL/GenBank/DDBJ whole genome shotgun (WGS) entry which is preliminary data.</text>
</comment>
<evidence type="ECO:0000313" key="2">
    <source>
        <dbReference type="Proteomes" id="UP000664034"/>
    </source>
</evidence>
<dbReference type="EMBL" id="JAFMYV010000003">
    <property type="protein sequence ID" value="MBO0936420.1"/>
    <property type="molecule type" value="Genomic_DNA"/>
</dbReference>
<name>A0A939GGL1_9BACT</name>
<keyword evidence="2" id="KW-1185">Reference proteome</keyword>
<evidence type="ECO:0000313" key="1">
    <source>
        <dbReference type="EMBL" id="MBO0936420.1"/>
    </source>
</evidence>
<organism evidence="1 2">
    <name type="scientific">Fibrella rubiginis</name>
    <dbReference type="NCBI Taxonomy" id="2817060"/>
    <lineage>
        <taxon>Bacteria</taxon>
        <taxon>Pseudomonadati</taxon>
        <taxon>Bacteroidota</taxon>
        <taxon>Cytophagia</taxon>
        <taxon>Cytophagales</taxon>
        <taxon>Spirosomataceae</taxon>
        <taxon>Fibrella</taxon>
    </lineage>
</organism>
<dbReference type="Proteomes" id="UP000664034">
    <property type="component" value="Unassembled WGS sequence"/>
</dbReference>
<proteinExistence type="predicted"/>
<gene>
    <name evidence="1" type="ORF">J2I47_07655</name>
</gene>